<dbReference type="EMBL" id="JAACJJ010000015">
    <property type="protein sequence ID" value="KAF5325491.1"/>
    <property type="molecule type" value="Genomic_DNA"/>
</dbReference>
<keyword evidence="1" id="KW-1133">Transmembrane helix</keyword>
<organism evidence="3 4">
    <name type="scientific">Psilocybe cf. subviscida</name>
    <dbReference type="NCBI Taxonomy" id="2480587"/>
    <lineage>
        <taxon>Eukaryota</taxon>
        <taxon>Fungi</taxon>
        <taxon>Dikarya</taxon>
        <taxon>Basidiomycota</taxon>
        <taxon>Agaricomycotina</taxon>
        <taxon>Agaricomycetes</taxon>
        <taxon>Agaricomycetidae</taxon>
        <taxon>Agaricales</taxon>
        <taxon>Agaricineae</taxon>
        <taxon>Strophariaceae</taxon>
        <taxon>Psilocybe</taxon>
    </lineage>
</organism>
<evidence type="ECO:0000256" key="1">
    <source>
        <dbReference type="SAM" id="Phobius"/>
    </source>
</evidence>
<keyword evidence="1" id="KW-0472">Membrane</keyword>
<keyword evidence="1" id="KW-0812">Transmembrane</keyword>
<feature type="transmembrane region" description="Helical" evidence="1">
    <location>
        <begin position="67"/>
        <end position="86"/>
    </location>
</feature>
<dbReference type="Proteomes" id="UP000567179">
    <property type="component" value="Unassembled WGS sequence"/>
</dbReference>
<feature type="chain" id="PRO_5034889857" evidence="2">
    <location>
        <begin position="24"/>
        <end position="204"/>
    </location>
</feature>
<keyword evidence="2" id="KW-0732">Signal</keyword>
<reference evidence="3 4" key="1">
    <citation type="journal article" date="2020" name="ISME J.">
        <title>Uncovering the hidden diversity of litter-decomposition mechanisms in mushroom-forming fungi.</title>
        <authorList>
            <person name="Floudas D."/>
            <person name="Bentzer J."/>
            <person name="Ahren D."/>
            <person name="Johansson T."/>
            <person name="Persson P."/>
            <person name="Tunlid A."/>
        </authorList>
    </citation>
    <scope>NUCLEOTIDE SEQUENCE [LARGE SCALE GENOMIC DNA]</scope>
    <source>
        <strain evidence="3 4">CBS 101986</strain>
    </source>
</reference>
<feature type="signal peptide" evidence="2">
    <location>
        <begin position="1"/>
        <end position="23"/>
    </location>
</feature>
<comment type="caution">
    <text evidence="3">The sequence shown here is derived from an EMBL/GenBank/DDBJ whole genome shotgun (WGS) entry which is preliminary data.</text>
</comment>
<name>A0A8H5BLT7_9AGAR</name>
<gene>
    <name evidence="3" type="ORF">D9619_009720</name>
</gene>
<proteinExistence type="predicted"/>
<dbReference type="AlphaFoldDB" id="A0A8H5BLT7"/>
<evidence type="ECO:0000256" key="2">
    <source>
        <dbReference type="SAM" id="SignalP"/>
    </source>
</evidence>
<sequence>MKLSWSFAALFLSQLVHIVSVHGYPVIRHERSITLESRHIGETPLAELSSRYALEYSDEIATRDWKALLTTLWASLSLTISLVAMLTMHSIQQQGTTTTPVIPTLAAKLGINTPPNMNIRLSTRIQISIRASMVVSMSMSTPRNTNTAVRIVINLICIQTIITIPCLLTMEAHITRTPKAGGSRSLVYQRVLVKRGGKWKFKRM</sequence>
<accession>A0A8H5BLT7</accession>
<evidence type="ECO:0000313" key="4">
    <source>
        <dbReference type="Proteomes" id="UP000567179"/>
    </source>
</evidence>
<evidence type="ECO:0000313" key="3">
    <source>
        <dbReference type="EMBL" id="KAF5325491.1"/>
    </source>
</evidence>
<keyword evidence="4" id="KW-1185">Reference proteome</keyword>
<protein>
    <submittedName>
        <fullName evidence="3">Uncharacterized protein</fullName>
    </submittedName>
</protein>